<protein>
    <submittedName>
        <fullName evidence="2">Transposase-like protein DUF772</fullName>
    </submittedName>
</protein>
<feature type="domain" description="Transposase InsH N-terminal" evidence="1">
    <location>
        <begin position="9"/>
        <end position="38"/>
    </location>
</feature>
<gene>
    <name evidence="2" type="ORF">EV202_1641</name>
</gene>
<proteinExistence type="predicted"/>
<dbReference type="Pfam" id="PF05598">
    <property type="entry name" value="DUF772"/>
    <property type="match status" value="1"/>
</dbReference>
<comment type="caution">
    <text evidence="2">The sequence shown here is derived from an EMBL/GenBank/DDBJ whole genome shotgun (WGS) entry which is preliminary data.</text>
</comment>
<dbReference type="EMBL" id="SLXB01000064">
    <property type="protein sequence ID" value="TCO84399.1"/>
    <property type="molecule type" value="Genomic_DNA"/>
</dbReference>
<dbReference type="InterPro" id="IPR008490">
    <property type="entry name" value="Transposase_InsH_N"/>
</dbReference>
<reference evidence="2 3" key="1">
    <citation type="submission" date="2019-03" db="EMBL/GenBank/DDBJ databases">
        <title>Genomic Encyclopedia of Type Strains, Phase IV (KMG-IV): sequencing the most valuable type-strain genomes for metagenomic binning, comparative biology and taxonomic classification.</title>
        <authorList>
            <person name="Goeker M."/>
        </authorList>
    </citation>
    <scope>NUCLEOTIDE SEQUENCE [LARGE SCALE GENOMIC DNA]</scope>
    <source>
        <strain evidence="2 3">DSM 23917</strain>
    </source>
</reference>
<accession>A0A4V2SDN3</accession>
<feature type="non-terminal residue" evidence="2">
    <location>
        <position position="41"/>
    </location>
</feature>
<sequence>MNVEERLKLYDRLSFSGFVGLGLGDCAPDSTTVCRFRNILV</sequence>
<evidence type="ECO:0000313" key="3">
    <source>
        <dbReference type="Proteomes" id="UP000295600"/>
    </source>
</evidence>
<evidence type="ECO:0000259" key="1">
    <source>
        <dbReference type="Pfam" id="PF05598"/>
    </source>
</evidence>
<evidence type="ECO:0000313" key="2">
    <source>
        <dbReference type="EMBL" id="TCO84399.1"/>
    </source>
</evidence>
<dbReference type="Proteomes" id="UP000295600">
    <property type="component" value="Unassembled WGS sequence"/>
</dbReference>
<organism evidence="2 3">
    <name type="scientific">Prevotella heparinolytica</name>
    <dbReference type="NCBI Taxonomy" id="28113"/>
    <lineage>
        <taxon>Bacteria</taxon>
        <taxon>Pseudomonadati</taxon>
        <taxon>Bacteroidota</taxon>
        <taxon>Bacteroidia</taxon>
        <taxon>Bacteroidales</taxon>
        <taxon>Bacteroidaceae</taxon>
        <taxon>Bacteroides</taxon>
    </lineage>
</organism>
<name>A0A4V2SDN3_9BACE</name>
<dbReference type="AlphaFoldDB" id="A0A4V2SDN3"/>